<reference evidence="1 2" key="1">
    <citation type="journal article" date="2016" name="Nat. Commun.">
        <title>Thousands of microbial genomes shed light on interconnected biogeochemical processes in an aquifer system.</title>
        <authorList>
            <person name="Anantharaman K."/>
            <person name="Brown C.T."/>
            <person name="Hug L.A."/>
            <person name="Sharon I."/>
            <person name="Castelle C.J."/>
            <person name="Probst A.J."/>
            <person name="Thomas B.C."/>
            <person name="Singh A."/>
            <person name="Wilkins M.J."/>
            <person name="Karaoz U."/>
            <person name="Brodie E.L."/>
            <person name="Williams K.H."/>
            <person name="Hubbard S.S."/>
            <person name="Banfield J.F."/>
        </authorList>
    </citation>
    <scope>NUCLEOTIDE SEQUENCE [LARGE SCALE GENOMIC DNA]</scope>
</reference>
<proteinExistence type="predicted"/>
<dbReference type="AlphaFoldDB" id="A0A1G2DXZ5"/>
<evidence type="ECO:0008006" key="3">
    <source>
        <dbReference type="Google" id="ProtNLM"/>
    </source>
</evidence>
<protein>
    <recommendedName>
        <fullName evidence="3">Nudix hydrolase domain-containing protein</fullName>
    </recommendedName>
</protein>
<accession>A0A1G2DXZ5</accession>
<sequence length="227" mass="25627">MKKYSLEQFLNDPCADIGTGLLVTRGSGFCFSLKKTSRWGKNEQGISVLFFGGIGGKLENNELPSHSLHRESLEEVGSDIRIIHSGERAVLMDAESIRVVLMSNNIEKEPLPFMIFRSPRSEAGRKPFTNILTYLGEFSSLKKIRPLDDPALIELNKGLLLETLKKDITVREFKRLGGKIQSRINLPQDGIIKPIGTAIAAVRCVEKETIIEDMRLRKEARELWQKF</sequence>
<dbReference type="InterPro" id="IPR015797">
    <property type="entry name" value="NUDIX_hydrolase-like_dom_sf"/>
</dbReference>
<name>A0A1G2DXZ5_9BACT</name>
<evidence type="ECO:0000313" key="1">
    <source>
        <dbReference type="EMBL" id="OGZ17860.1"/>
    </source>
</evidence>
<gene>
    <name evidence="1" type="ORF">A2V72_00790</name>
</gene>
<dbReference type="SUPFAM" id="SSF55811">
    <property type="entry name" value="Nudix"/>
    <property type="match status" value="1"/>
</dbReference>
<evidence type="ECO:0000313" key="2">
    <source>
        <dbReference type="Proteomes" id="UP000178893"/>
    </source>
</evidence>
<dbReference type="EMBL" id="MHLW01000023">
    <property type="protein sequence ID" value="OGZ17860.1"/>
    <property type="molecule type" value="Genomic_DNA"/>
</dbReference>
<dbReference type="Proteomes" id="UP000178893">
    <property type="component" value="Unassembled WGS sequence"/>
</dbReference>
<organism evidence="1 2">
    <name type="scientific">Candidatus Nealsonbacteria bacterium RBG_13_37_56</name>
    <dbReference type="NCBI Taxonomy" id="1801661"/>
    <lineage>
        <taxon>Bacteria</taxon>
        <taxon>Candidatus Nealsoniibacteriota</taxon>
    </lineage>
</organism>
<comment type="caution">
    <text evidence="1">The sequence shown here is derived from an EMBL/GenBank/DDBJ whole genome shotgun (WGS) entry which is preliminary data.</text>
</comment>